<name>A0ABW0LXH9_9BACL</name>
<accession>A0ABW0LXH9</accession>
<evidence type="ECO:0000313" key="3">
    <source>
        <dbReference type="Proteomes" id="UP001596105"/>
    </source>
</evidence>
<dbReference type="InterPro" id="IPR036582">
    <property type="entry name" value="Mao_N_sf"/>
</dbReference>
<comment type="caution">
    <text evidence="2">The sequence shown here is derived from an EMBL/GenBank/DDBJ whole genome shotgun (WGS) entry which is preliminary data.</text>
</comment>
<dbReference type="RefSeq" id="WP_209750136.1">
    <property type="nucleotide sequence ID" value="NZ_JBHSMH010000034.1"/>
</dbReference>
<dbReference type="Proteomes" id="UP001596105">
    <property type="component" value="Unassembled WGS sequence"/>
</dbReference>
<evidence type="ECO:0000313" key="2">
    <source>
        <dbReference type="EMBL" id="MFC5469431.1"/>
    </source>
</evidence>
<dbReference type="Pfam" id="PF07833">
    <property type="entry name" value="Cu_amine_oxidN1"/>
    <property type="match status" value="1"/>
</dbReference>
<dbReference type="SUPFAM" id="SSF55383">
    <property type="entry name" value="Copper amine oxidase, domain N"/>
    <property type="match status" value="1"/>
</dbReference>
<dbReference type="EMBL" id="JBHSMH010000034">
    <property type="protein sequence ID" value="MFC5469431.1"/>
    <property type="molecule type" value="Genomic_DNA"/>
</dbReference>
<organism evidence="2 3">
    <name type="scientific">Cohnella suwonensis</name>
    <dbReference type="NCBI Taxonomy" id="696072"/>
    <lineage>
        <taxon>Bacteria</taxon>
        <taxon>Bacillati</taxon>
        <taxon>Bacillota</taxon>
        <taxon>Bacilli</taxon>
        <taxon>Bacillales</taxon>
        <taxon>Paenibacillaceae</taxon>
        <taxon>Cohnella</taxon>
    </lineage>
</organism>
<keyword evidence="3" id="KW-1185">Reference proteome</keyword>
<feature type="domain" description="Copper amine oxidase-like N-terminal" evidence="1">
    <location>
        <begin position="2"/>
        <end position="108"/>
    </location>
</feature>
<protein>
    <submittedName>
        <fullName evidence="2">Copper amine oxidase N-terminal domain-containing protein</fullName>
    </submittedName>
</protein>
<sequence length="111" mass="12236">MIDGREKFFPYPPQLVNGSVFIPFRNLFEALGATVRWDGKSRTVEALKGKRKVRLTIGKSTAEVNGKAVKIAQTPFVKNGATFIPLRLAGEALGYVVVWENATRTIQIVSS</sequence>
<dbReference type="Gene3D" id="3.30.457.10">
    <property type="entry name" value="Copper amine oxidase-like, N-terminal domain"/>
    <property type="match status" value="1"/>
</dbReference>
<evidence type="ECO:0000259" key="1">
    <source>
        <dbReference type="Pfam" id="PF07833"/>
    </source>
</evidence>
<reference evidence="3" key="1">
    <citation type="journal article" date="2019" name="Int. J. Syst. Evol. Microbiol.">
        <title>The Global Catalogue of Microorganisms (GCM) 10K type strain sequencing project: providing services to taxonomists for standard genome sequencing and annotation.</title>
        <authorList>
            <consortium name="The Broad Institute Genomics Platform"/>
            <consortium name="The Broad Institute Genome Sequencing Center for Infectious Disease"/>
            <person name="Wu L."/>
            <person name="Ma J."/>
        </authorList>
    </citation>
    <scope>NUCLEOTIDE SEQUENCE [LARGE SCALE GENOMIC DNA]</scope>
    <source>
        <strain evidence="3">CCUG 57113</strain>
    </source>
</reference>
<gene>
    <name evidence="2" type="ORF">ACFPPD_11930</name>
</gene>
<proteinExistence type="predicted"/>
<dbReference type="InterPro" id="IPR012854">
    <property type="entry name" value="Cu_amine_oxidase-like_N"/>
</dbReference>